<reference evidence="3 4" key="1">
    <citation type="journal article" date="2013" name="Genome Announc.">
        <title>Complete Genome Sequence of the Solvent Producer Clostridium saccharobutylicum NCP262 (DSM 13864).</title>
        <authorList>
            <person name="Poehlein A."/>
            <person name="Hartwich K."/>
            <person name="Krabben P."/>
            <person name="Ehrenreich A."/>
            <person name="Liebl W."/>
            <person name="Durre P."/>
            <person name="Gottschalk G."/>
            <person name="Daniel R."/>
        </authorList>
    </citation>
    <scope>NUCLEOTIDE SEQUENCE [LARGE SCALE GENOMIC DNA]</scope>
    <source>
        <strain evidence="3">DSM 13864</strain>
    </source>
</reference>
<feature type="transmembrane region" description="Helical" evidence="2">
    <location>
        <begin position="62"/>
        <end position="81"/>
    </location>
</feature>
<organism evidence="3 4">
    <name type="scientific">Clostridium saccharobutylicum DSM 13864</name>
    <dbReference type="NCBI Taxonomy" id="1345695"/>
    <lineage>
        <taxon>Bacteria</taxon>
        <taxon>Bacillati</taxon>
        <taxon>Bacillota</taxon>
        <taxon>Clostridia</taxon>
        <taxon>Eubacteriales</taxon>
        <taxon>Clostridiaceae</taxon>
        <taxon>Clostridium</taxon>
    </lineage>
</organism>
<dbReference type="EMBL" id="CP006721">
    <property type="protein sequence ID" value="AGX43934.1"/>
    <property type="molecule type" value="Genomic_DNA"/>
</dbReference>
<dbReference type="AlphaFoldDB" id="U5MT56"/>
<dbReference type="Proteomes" id="UP000017118">
    <property type="component" value="Chromosome"/>
</dbReference>
<keyword evidence="1" id="KW-0175">Coiled coil</keyword>
<evidence type="ECO:0000256" key="1">
    <source>
        <dbReference type="SAM" id="Coils"/>
    </source>
</evidence>
<protein>
    <recommendedName>
        <fullName evidence="5">TcdA-E operon negative regulator</fullName>
    </recommendedName>
</protein>
<evidence type="ECO:0008006" key="5">
    <source>
        <dbReference type="Google" id="ProtNLM"/>
    </source>
</evidence>
<keyword evidence="2" id="KW-0472">Membrane</keyword>
<feature type="transmembrane region" description="Helical" evidence="2">
    <location>
        <begin position="20"/>
        <end position="42"/>
    </location>
</feature>
<dbReference type="KEGG" id="csb:CLSA_c29670"/>
<sequence>MTKVPNNIQLSYRNLRGGKIIVDGIILILVVIFSCCLILGIIDPILVIKWGPEEKKTRKNVFMYFGVGLVIVSSWLSLTNYNNEKKAAIIKIQNEAEVKKKQAKENEKYTTLLDSGKTYEAMTTQERTDINELLQTWNEKNQEFKDKYQSKKELVEKSKDEAMAKWKAEKEAQDAKKAEEDKIGYDTGITYDQLARTPDDYKGKKAKFNGKVVQALEGTGETDLRIAVNGNYDTILYVAYDSKISSVRILENDNVTVKGVSQGIYAYTSTSGRKISIPLLKVDEITLNK</sequence>
<evidence type="ECO:0000256" key="2">
    <source>
        <dbReference type="SAM" id="Phobius"/>
    </source>
</evidence>
<gene>
    <name evidence="3" type="ORF">CLSA_c29670</name>
</gene>
<accession>U5MT56</accession>
<keyword evidence="4" id="KW-1185">Reference proteome</keyword>
<dbReference type="HOGENOM" id="CLU_083838_1_0_9"/>
<name>U5MT56_CLOSA</name>
<keyword evidence="2" id="KW-0812">Transmembrane</keyword>
<evidence type="ECO:0000313" key="4">
    <source>
        <dbReference type="Proteomes" id="UP000017118"/>
    </source>
</evidence>
<dbReference type="eggNOG" id="ENOG5031TB7">
    <property type="taxonomic scope" value="Bacteria"/>
</dbReference>
<keyword evidence="2" id="KW-1133">Transmembrane helix</keyword>
<dbReference type="PATRIC" id="fig|1345695.3.peg.2948"/>
<proteinExistence type="predicted"/>
<evidence type="ECO:0000313" key="3">
    <source>
        <dbReference type="EMBL" id="AGX43934.1"/>
    </source>
</evidence>
<dbReference type="PROSITE" id="PS51257">
    <property type="entry name" value="PROKAR_LIPOPROTEIN"/>
    <property type="match status" value="1"/>
</dbReference>
<feature type="coiled-coil region" evidence="1">
    <location>
        <begin position="134"/>
        <end position="165"/>
    </location>
</feature>